<dbReference type="SMART" id="SM00744">
    <property type="entry name" value="RINGv"/>
    <property type="match status" value="1"/>
</dbReference>
<dbReference type="InterPro" id="IPR013083">
    <property type="entry name" value="Znf_RING/FYVE/PHD"/>
</dbReference>
<feature type="region of interest" description="Disordered" evidence="4">
    <location>
        <begin position="1"/>
        <end position="35"/>
    </location>
</feature>
<proteinExistence type="predicted"/>
<evidence type="ECO:0000256" key="1">
    <source>
        <dbReference type="ARBA" id="ARBA00022723"/>
    </source>
</evidence>
<dbReference type="Proteomes" id="UP000663760">
    <property type="component" value="Chromosome 1"/>
</dbReference>
<sequence length="224" mass="24137">MATKEGKPLEGDVESGACHPPQPDGSDGSDCFSDAEDQSWHSAYHSRRTGSSFDDLRLSNASTSDHQVSGALEPCRGSNCSSEIDLEDGGAADSETKIAKVDKDCRICHLSLSGSVQESGIAIELGCSCKDDLAAAHRQCAETWFKIKGNRVCEVCGSVAKNVAGTGETEFIDHWNETSAATPPAFPTEARRSFWHGHRLLNFLLACMVLALFISWLFHFNVPG</sequence>
<dbReference type="OrthoDB" id="1912066at2759"/>
<feature type="compositionally biased region" description="Basic and acidic residues" evidence="4">
    <location>
        <begin position="1"/>
        <end position="10"/>
    </location>
</feature>
<reference evidence="7" key="1">
    <citation type="submission" date="2020-02" db="EMBL/GenBank/DDBJ databases">
        <authorList>
            <person name="Scholz U."/>
            <person name="Mascher M."/>
            <person name="Fiebig A."/>
        </authorList>
    </citation>
    <scope>NUCLEOTIDE SEQUENCE</scope>
</reference>
<keyword evidence="8" id="KW-1185">Reference proteome</keyword>
<dbReference type="PROSITE" id="PS51292">
    <property type="entry name" value="ZF_RING_CH"/>
    <property type="match status" value="1"/>
</dbReference>
<dbReference type="InterPro" id="IPR011016">
    <property type="entry name" value="Znf_RING-CH"/>
</dbReference>
<dbReference type="EMBL" id="LR746264">
    <property type="protein sequence ID" value="CAA7389821.1"/>
    <property type="molecule type" value="Genomic_DNA"/>
</dbReference>
<gene>
    <name evidence="7" type="ORF">SI8410_01001792</name>
</gene>
<keyword evidence="3" id="KW-0862">Zinc</keyword>
<keyword evidence="2" id="KW-0863">Zinc-finger</keyword>
<evidence type="ECO:0000256" key="4">
    <source>
        <dbReference type="SAM" id="MobiDB-lite"/>
    </source>
</evidence>
<feature type="transmembrane region" description="Helical" evidence="5">
    <location>
        <begin position="200"/>
        <end position="218"/>
    </location>
</feature>
<dbReference type="PANTHER" id="PTHR46214:SF30">
    <property type="entry name" value="OS01G0850200 PROTEIN"/>
    <property type="match status" value="1"/>
</dbReference>
<protein>
    <recommendedName>
        <fullName evidence="6">RING-CH-type domain-containing protein</fullName>
    </recommendedName>
</protein>
<evidence type="ECO:0000256" key="3">
    <source>
        <dbReference type="ARBA" id="ARBA00022833"/>
    </source>
</evidence>
<dbReference type="Gene3D" id="3.30.40.10">
    <property type="entry name" value="Zinc/RING finger domain, C3HC4 (zinc finger)"/>
    <property type="match status" value="1"/>
</dbReference>
<name>A0A7I8K1T3_SPIIN</name>
<evidence type="ECO:0000313" key="7">
    <source>
        <dbReference type="EMBL" id="CAA7389821.1"/>
    </source>
</evidence>
<evidence type="ECO:0000256" key="5">
    <source>
        <dbReference type="SAM" id="Phobius"/>
    </source>
</evidence>
<evidence type="ECO:0000313" key="8">
    <source>
        <dbReference type="Proteomes" id="UP000663760"/>
    </source>
</evidence>
<organism evidence="7 8">
    <name type="scientific">Spirodela intermedia</name>
    <name type="common">Intermediate duckweed</name>
    <dbReference type="NCBI Taxonomy" id="51605"/>
    <lineage>
        <taxon>Eukaryota</taxon>
        <taxon>Viridiplantae</taxon>
        <taxon>Streptophyta</taxon>
        <taxon>Embryophyta</taxon>
        <taxon>Tracheophyta</taxon>
        <taxon>Spermatophyta</taxon>
        <taxon>Magnoliopsida</taxon>
        <taxon>Liliopsida</taxon>
        <taxon>Araceae</taxon>
        <taxon>Lemnoideae</taxon>
        <taxon>Spirodela</taxon>
    </lineage>
</organism>
<evidence type="ECO:0000256" key="2">
    <source>
        <dbReference type="ARBA" id="ARBA00022771"/>
    </source>
</evidence>
<keyword evidence="5" id="KW-0812">Transmembrane</keyword>
<dbReference type="GO" id="GO:0008270">
    <property type="term" value="F:zinc ion binding"/>
    <property type="evidence" value="ECO:0007669"/>
    <property type="project" value="UniProtKB-KW"/>
</dbReference>
<dbReference type="Pfam" id="PF12906">
    <property type="entry name" value="RINGv"/>
    <property type="match status" value="1"/>
</dbReference>
<keyword evidence="1" id="KW-0479">Metal-binding</keyword>
<feature type="domain" description="RING-CH-type" evidence="6">
    <location>
        <begin position="97"/>
        <end position="163"/>
    </location>
</feature>
<accession>A0A7I8K1T3</accession>
<dbReference type="PANTHER" id="PTHR46214">
    <property type="entry name" value="ZINC FINGER, RING-CH-TYPE"/>
    <property type="match status" value="1"/>
</dbReference>
<dbReference type="SUPFAM" id="SSF57850">
    <property type="entry name" value="RING/U-box"/>
    <property type="match status" value="1"/>
</dbReference>
<evidence type="ECO:0000259" key="6">
    <source>
        <dbReference type="PROSITE" id="PS51292"/>
    </source>
</evidence>
<dbReference type="AlphaFoldDB" id="A0A7I8K1T3"/>
<keyword evidence="5" id="KW-1133">Transmembrane helix</keyword>
<keyword evidence="5" id="KW-0472">Membrane</keyword>